<keyword evidence="2" id="KW-0472">Membrane</keyword>
<keyword evidence="2" id="KW-1133">Transmembrane helix</keyword>
<keyword evidence="4" id="KW-1185">Reference proteome</keyword>
<feature type="compositionally biased region" description="Low complexity" evidence="1">
    <location>
        <begin position="292"/>
        <end position="308"/>
    </location>
</feature>
<dbReference type="AlphaFoldDB" id="A0A8J7YZK5"/>
<accession>A0A8J7YZK5</accession>
<keyword evidence="2" id="KW-0812">Transmembrane</keyword>
<evidence type="ECO:0000256" key="2">
    <source>
        <dbReference type="SAM" id="Phobius"/>
    </source>
</evidence>
<organism evidence="3 4">
    <name type="scientific">Myxacorys almedinensis A</name>
    <dbReference type="NCBI Taxonomy" id="2690445"/>
    <lineage>
        <taxon>Bacteria</taxon>
        <taxon>Bacillati</taxon>
        <taxon>Cyanobacteriota</taxon>
        <taxon>Cyanophyceae</taxon>
        <taxon>Leptolyngbyales</taxon>
        <taxon>Leptolyngbyaceae</taxon>
        <taxon>Myxacorys</taxon>
        <taxon>Myxacorys almedinensis</taxon>
    </lineage>
</organism>
<reference evidence="3" key="1">
    <citation type="submission" date="2019-12" db="EMBL/GenBank/DDBJ databases">
        <title>High-Quality draft genome sequences of three cyanobacteria isolated from the limestone walls of the Old Cathedral of Coimbra.</title>
        <authorList>
            <person name="Tiago I."/>
            <person name="Soares F."/>
            <person name="Portugal A."/>
        </authorList>
    </citation>
    <scope>NUCLEOTIDE SEQUENCE</scope>
    <source>
        <strain evidence="3">A</strain>
    </source>
</reference>
<protein>
    <submittedName>
        <fullName evidence="3">Uncharacterized protein</fullName>
    </submittedName>
</protein>
<name>A0A8J7YZK5_9CYAN</name>
<dbReference type="Proteomes" id="UP000646053">
    <property type="component" value="Unassembled WGS sequence"/>
</dbReference>
<evidence type="ECO:0000313" key="3">
    <source>
        <dbReference type="EMBL" id="NDJ17502.1"/>
    </source>
</evidence>
<dbReference type="RefSeq" id="WP_162423025.1">
    <property type="nucleotide sequence ID" value="NZ_WVIE01000009.1"/>
</dbReference>
<feature type="region of interest" description="Disordered" evidence="1">
    <location>
        <begin position="247"/>
        <end position="328"/>
    </location>
</feature>
<gene>
    <name evidence="3" type="ORF">GS601_09410</name>
</gene>
<evidence type="ECO:0000313" key="4">
    <source>
        <dbReference type="Proteomes" id="UP000646053"/>
    </source>
</evidence>
<dbReference type="EMBL" id="WVIE01000009">
    <property type="protein sequence ID" value="NDJ17502.1"/>
    <property type="molecule type" value="Genomic_DNA"/>
</dbReference>
<evidence type="ECO:0000256" key="1">
    <source>
        <dbReference type="SAM" id="MobiDB-lite"/>
    </source>
</evidence>
<feature type="transmembrane region" description="Helical" evidence="2">
    <location>
        <begin position="9"/>
        <end position="29"/>
    </location>
</feature>
<sequence>MRPYWIRHIWVGLIAAPWGMALIAFQVLITLPTFRCETIDRHSPLTARLSCAQAKANQQTPLGLAMAIRLVGNISPDDPLHDVGDRLVRSWSEQLLALGEAKFQAGDLSEALAIAQMITESSPIYEQSRDRITKWKTTDKIAAAITHHATRQMRESLWGQAFQTANQLQQIKSEYWATERHATLMHQIQADREDRDWQLKNIVEPKIRNRRQPVTPSAELATHQPWLQPQAVTAKLPNHAKGAPEIAARVEKEPKVKQPRQSDPLELGETNQALPVVNSEPFLAPQPPLTSANVAPPQTQQTPNPVQPVLSANEEAESDPQPPEPEVR</sequence>
<proteinExistence type="predicted"/>
<comment type="caution">
    <text evidence="3">The sequence shown here is derived from an EMBL/GenBank/DDBJ whole genome shotgun (WGS) entry which is preliminary data.</text>
</comment>